<organism evidence="1 2">
    <name type="scientific">Mycena citricolor</name>
    <dbReference type="NCBI Taxonomy" id="2018698"/>
    <lineage>
        <taxon>Eukaryota</taxon>
        <taxon>Fungi</taxon>
        <taxon>Dikarya</taxon>
        <taxon>Basidiomycota</taxon>
        <taxon>Agaricomycotina</taxon>
        <taxon>Agaricomycetes</taxon>
        <taxon>Agaricomycetidae</taxon>
        <taxon>Agaricales</taxon>
        <taxon>Marasmiineae</taxon>
        <taxon>Mycenaceae</taxon>
        <taxon>Mycena</taxon>
    </lineage>
</organism>
<reference evidence="1" key="1">
    <citation type="submission" date="2023-11" db="EMBL/GenBank/DDBJ databases">
        <authorList>
            <person name="De Vega J J."/>
            <person name="De Vega J J."/>
        </authorList>
    </citation>
    <scope>NUCLEOTIDE SEQUENCE</scope>
</reference>
<proteinExistence type="predicted"/>
<protein>
    <submittedName>
        <fullName evidence="1">Uncharacterized protein</fullName>
    </submittedName>
</protein>
<comment type="caution">
    <text evidence="1">The sequence shown here is derived from an EMBL/GenBank/DDBJ whole genome shotgun (WGS) entry which is preliminary data.</text>
</comment>
<dbReference type="AlphaFoldDB" id="A0AAD2HAS5"/>
<sequence length="57" mass="6336">MHGVVVMHQMGLRFLKGNRSIHAEVISLFGLCGTCIDGHVTWSGHGYSQTLSWIFYG</sequence>
<evidence type="ECO:0000313" key="2">
    <source>
        <dbReference type="Proteomes" id="UP001295794"/>
    </source>
</evidence>
<gene>
    <name evidence="1" type="ORF">MYCIT1_LOCUS16805</name>
</gene>
<dbReference type="EMBL" id="CAVNYO010000174">
    <property type="protein sequence ID" value="CAK5271621.1"/>
    <property type="molecule type" value="Genomic_DNA"/>
</dbReference>
<accession>A0AAD2HAS5</accession>
<keyword evidence="2" id="KW-1185">Reference proteome</keyword>
<evidence type="ECO:0000313" key="1">
    <source>
        <dbReference type="EMBL" id="CAK5271621.1"/>
    </source>
</evidence>
<name>A0AAD2HAS5_9AGAR</name>
<dbReference type="Proteomes" id="UP001295794">
    <property type="component" value="Unassembled WGS sequence"/>
</dbReference>